<dbReference type="EMBL" id="JAATOP010000007">
    <property type="protein sequence ID" value="NIY73051.1"/>
    <property type="molecule type" value="Genomic_DNA"/>
</dbReference>
<name>A0ABX0W0L5_9RHOB</name>
<keyword evidence="1" id="KW-0223">Dioxygenase</keyword>
<sequence>MIEGGFIQFEATPETTTWAKAAKLEADKVLADPAMQAKWLRHGKTWFVGVDALPNDEQGAIGGVPLRGPWEGMIPGLPLHPAQLSVVYDGYPKKDEGESDKAHQFRLKRDAAHFDGLLAEGPQKRRFLKEPHAYILGIALTDAEACPLVVWPGSEEIMREAFTVAFAGMPAAMWSDIDVTEIYSDARNEVFECCERVELPMKAGQAVLLDRFVIHGTAPQSKAKPPKDGRQIAFFRPQMASIRDWLRD</sequence>
<keyword evidence="2" id="KW-1185">Reference proteome</keyword>
<dbReference type="GO" id="GO:0051213">
    <property type="term" value="F:dioxygenase activity"/>
    <property type="evidence" value="ECO:0007669"/>
    <property type="project" value="UniProtKB-KW"/>
</dbReference>
<evidence type="ECO:0000313" key="1">
    <source>
        <dbReference type="EMBL" id="NIY73051.1"/>
    </source>
</evidence>
<keyword evidence="1" id="KW-0560">Oxidoreductase</keyword>
<dbReference type="Pfam" id="PF05721">
    <property type="entry name" value="PhyH"/>
    <property type="match status" value="1"/>
</dbReference>
<protein>
    <submittedName>
        <fullName evidence="1">Phytanoyl-CoA dioxygenase family protein</fullName>
    </submittedName>
</protein>
<dbReference type="SUPFAM" id="SSF51197">
    <property type="entry name" value="Clavaminate synthase-like"/>
    <property type="match status" value="1"/>
</dbReference>
<gene>
    <name evidence="1" type="ORF">HCZ30_11480</name>
</gene>
<dbReference type="InterPro" id="IPR008775">
    <property type="entry name" value="Phytyl_CoA_dOase-like"/>
</dbReference>
<dbReference type="Proteomes" id="UP000709466">
    <property type="component" value="Unassembled WGS sequence"/>
</dbReference>
<proteinExistence type="predicted"/>
<reference evidence="1 2" key="1">
    <citation type="submission" date="2020-03" db="EMBL/GenBank/DDBJ databases">
        <title>Bacterial isolates of synthetic phycosphere.</title>
        <authorList>
            <person name="Fu H."/>
            <person name="Moran M.A."/>
        </authorList>
    </citation>
    <scope>NUCLEOTIDE SEQUENCE [LARGE SCALE GENOMIC DNA]</scope>
    <source>
        <strain evidence="1 2">HF1</strain>
    </source>
</reference>
<dbReference type="RefSeq" id="WP_167638435.1">
    <property type="nucleotide sequence ID" value="NZ_JAATOP010000007.1"/>
</dbReference>
<organism evidence="1 2">
    <name type="scientific">Marivivens donghaensis</name>
    <dbReference type="NCBI Taxonomy" id="1699413"/>
    <lineage>
        <taxon>Bacteria</taxon>
        <taxon>Pseudomonadati</taxon>
        <taxon>Pseudomonadota</taxon>
        <taxon>Alphaproteobacteria</taxon>
        <taxon>Rhodobacterales</taxon>
        <taxon>Paracoccaceae</taxon>
        <taxon>Marivivens group</taxon>
        <taxon>Marivivens</taxon>
    </lineage>
</organism>
<accession>A0ABX0W0L5</accession>
<comment type="caution">
    <text evidence="1">The sequence shown here is derived from an EMBL/GenBank/DDBJ whole genome shotgun (WGS) entry which is preliminary data.</text>
</comment>
<evidence type="ECO:0000313" key="2">
    <source>
        <dbReference type="Proteomes" id="UP000709466"/>
    </source>
</evidence>
<dbReference type="Gene3D" id="2.60.120.620">
    <property type="entry name" value="q2cbj1_9rhob like domain"/>
    <property type="match status" value="1"/>
</dbReference>